<evidence type="ECO:0000313" key="2">
    <source>
        <dbReference type="Proteomes" id="UP001732700"/>
    </source>
</evidence>
<reference evidence="1" key="2">
    <citation type="submission" date="2025-09" db="UniProtKB">
        <authorList>
            <consortium name="EnsemblPlants"/>
        </authorList>
    </citation>
    <scope>IDENTIFICATION</scope>
</reference>
<protein>
    <submittedName>
        <fullName evidence="1">Uncharacterized protein</fullName>
    </submittedName>
</protein>
<keyword evidence="2" id="KW-1185">Reference proteome</keyword>
<reference evidence="1" key="1">
    <citation type="submission" date="2021-05" db="EMBL/GenBank/DDBJ databases">
        <authorList>
            <person name="Scholz U."/>
            <person name="Mascher M."/>
            <person name="Fiebig A."/>
        </authorList>
    </citation>
    <scope>NUCLEOTIDE SEQUENCE [LARGE SCALE GENOMIC DNA]</scope>
</reference>
<sequence>MGGANSGVLASRFSRHMSMVWQDIEPTLWVGATAGLCWAAWRYYQYRVCLRTYGRKVSGDPVIGRDGEIDRVICILCRRTKNCAALVGEAGVGKTAIMEGLSQRIASGKVPAKLARARVVELDLGAMVSGTMFRGMFEERLKDVIRSAENEDGKVILFIDEMHLLLNLGDCMGGADAGNLLKPALARGRILCVGATTLKEYHRYIQEDAALDRRFQKVLVEEPGVQATIAILRGLKQQYQDHHGLEIQDAAIVSAAQLAGRYITDRQFPDKAIDLIDEACAATRMLVDSEAEATVATQTQISNKQQVSVQSSSMDAAKEGIVGPGHVAQVVSRWTGIPVAAIDQEEKDKLLHLADKLHERVVGQDEAINLVAQAVLRSRVGLDQPGQPIGSFLFLGSTGVGKTELAKSLAEQLFDSDKMLVRFDMSEYSENGSVMRLIGAPPSYIGYEDGGQLTEKVKRRPYSVILFDEVEKAHPSVFSVFLQLLDDGVLTDGKGRTVDFKNTIIIMTSNLGSRHLAEGMAGETTMQDARDLAMKQVREHFAPELLNRLSEIVIFDPLPHDILKEIVKIQVKGVVARVANKGISLHASDAALDVILSESYNPMYGARPIRRWLQKNVMTVISEMLVKGEAGEGSTISVDATEDNKGLKYEVVKKVADRLGDLAVPSLESLGDSGVDRDDAPAKTKPGAETVSAKTDRKSWWPWTILK</sequence>
<proteinExistence type="predicted"/>
<evidence type="ECO:0000313" key="1">
    <source>
        <dbReference type="EnsemblPlants" id="AVESA.00010b.r2.7CG0711560.1.CDS"/>
    </source>
</evidence>
<dbReference type="EnsemblPlants" id="AVESA.00010b.r2.7CG0711560.1">
    <property type="protein sequence ID" value="AVESA.00010b.r2.7CG0711560.1.CDS"/>
    <property type="gene ID" value="AVESA.00010b.r2.7CG0711560"/>
</dbReference>
<dbReference type="Proteomes" id="UP001732700">
    <property type="component" value="Chromosome 7C"/>
</dbReference>
<organism evidence="1 2">
    <name type="scientific">Avena sativa</name>
    <name type="common">Oat</name>
    <dbReference type="NCBI Taxonomy" id="4498"/>
    <lineage>
        <taxon>Eukaryota</taxon>
        <taxon>Viridiplantae</taxon>
        <taxon>Streptophyta</taxon>
        <taxon>Embryophyta</taxon>
        <taxon>Tracheophyta</taxon>
        <taxon>Spermatophyta</taxon>
        <taxon>Magnoliopsida</taxon>
        <taxon>Liliopsida</taxon>
        <taxon>Poales</taxon>
        <taxon>Poaceae</taxon>
        <taxon>BOP clade</taxon>
        <taxon>Pooideae</taxon>
        <taxon>Poodae</taxon>
        <taxon>Poeae</taxon>
        <taxon>Poeae Chloroplast Group 1 (Aveneae type)</taxon>
        <taxon>Aveninae</taxon>
        <taxon>Avena</taxon>
    </lineage>
</organism>
<accession>A0ACD6A9U5</accession>
<name>A0ACD6A9U5_AVESA</name>